<dbReference type="EMBL" id="FOHO01000004">
    <property type="protein sequence ID" value="SET28227.1"/>
    <property type="molecule type" value="Genomic_DNA"/>
</dbReference>
<name>A0A1I0D7M5_9RHOB</name>
<comment type="catalytic activity">
    <reaction evidence="7 8">
        <text>IMP + L-aspartate + GTP = N(6)-(1,2-dicarboxyethyl)-AMP + GDP + phosphate + 2 H(+)</text>
        <dbReference type="Rhea" id="RHEA:15753"/>
        <dbReference type="ChEBI" id="CHEBI:15378"/>
        <dbReference type="ChEBI" id="CHEBI:29991"/>
        <dbReference type="ChEBI" id="CHEBI:37565"/>
        <dbReference type="ChEBI" id="CHEBI:43474"/>
        <dbReference type="ChEBI" id="CHEBI:57567"/>
        <dbReference type="ChEBI" id="CHEBI:58053"/>
        <dbReference type="ChEBI" id="CHEBI:58189"/>
        <dbReference type="EC" id="6.3.4.4"/>
    </reaction>
</comment>
<gene>
    <name evidence="7" type="primary">purA</name>
    <name evidence="9" type="ORF">SAMN04489858_10439</name>
</gene>
<dbReference type="PANTHER" id="PTHR11846">
    <property type="entry name" value="ADENYLOSUCCINATE SYNTHETASE"/>
    <property type="match status" value="1"/>
</dbReference>
<dbReference type="UniPathway" id="UPA00075">
    <property type="reaction ID" value="UER00335"/>
</dbReference>
<feature type="binding site" evidence="7">
    <location>
        <begin position="357"/>
        <end position="359"/>
    </location>
    <ligand>
        <name>GTP</name>
        <dbReference type="ChEBI" id="CHEBI:37565"/>
    </ligand>
</feature>
<dbReference type="PROSITE" id="PS01266">
    <property type="entry name" value="ADENYLOSUCCIN_SYN_1"/>
    <property type="match status" value="1"/>
</dbReference>
<dbReference type="InterPro" id="IPR042110">
    <property type="entry name" value="Adenylosuccinate_synth_dom2"/>
</dbReference>
<comment type="subcellular location">
    <subcellularLocation>
        <location evidence="7">Cytoplasm</location>
    </subcellularLocation>
</comment>
<evidence type="ECO:0000256" key="7">
    <source>
        <dbReference type="HAMAP-Rule" id="MF_00011"/>
    </source>
</evidence>
<dbReference type="InterPro" id="IPR018220">
    <property type="entry name" value="Adenylosuccin_syn_GTP-bd"/>
</dbReference>
<keyword evidence="6 7" id="KW-0342">GTP-binding</keyword>
<keyword evidence="2 7" id="KW-0479">Metal-binding</keyword>
<sequence>MIRTAQAVIGAGWGDEGKGLMTDHLCHAAGRTGASVTVIRSNGGAQAGHTVVTPDGRRHVFHHIGSGSFAGADTHLSRFFVAHPMLLRSEIDALRGQRVDLAAAGAPTLTIDPDAPVTTPWDTMINQILEMARNQGRHGSCGLGFGETIEREENGVRLLARHLRQGDLRSRLEYIRDVWMPRRMGQLGVDFPDRDLADAAQSTGLMRAYLQDCDLFTDAVGQRSDADVAGLPRGATFIFEAAQGLQLDMAFGAFPFVTRSHTGLRNIALLCADMGIDALQAHYVTRAYATRHGAGPLPYEAQIDGWATVTDSTNAPNEWQGRLRFAPLQPAAMGALIRQDLAQAGGLHVRAGLAVTCMDQIGATGVVMDDGKAADIPKAGLAVAIAERVGLPLSHISSGPSRDHVASQPR</sequence>
<evidence type="ECO:0000313" key="9">
    <source>
        <dbReference type="EMBL" id="SET28227.1"/>
    </source>
</evidence>
<dbReference type="GO" id="GO:0004019">
    <property type="term" value="F:adenylosuccinate synthase activity"/>
    <property type="evidence" value="ECO:0007669"/>
    <property type="project" value="UniProtKB-UniRule"/>
</dbReference>
<keyword evidence="5 7" id="KW-0460">Magnesium</keyword>
<dbReference type="Gene3D" id="1.10.300.10">
    <property type="entry name" value="Adenylosuccinate Synthetase, subunit A, domain 2"/>
    <property type="match status" value="1"/>
</dbReference>
<keyword evidence="1 7" id="KW-0436">Ligase</keyword>
<accession>A0A1I0D7M5</accession>
<feature type="active site" description="Proton acceptor" evidence="7">
    <location>
        <position position="15"/>
    </location>
</feature>
<keyword evidence="10" id="KW-1185">Reference proteome</keyword>
<comment type="cofactor">
    <cofactor evidence="7">
        <name>Mg(2+)</name>
        <dbReference type="ChEBI" id="CHEBI:18420"/>
    </cofactor>
    <text evidence="7">Binds 1 Mg(2+) ion per subunit.</text>
</comment>
<dbReference type="Proteomes" id="UP000199180">
    <property type="component" value="Unassembled WGS sequence"/>
</dbReference>
<dbReference type="InterPro" id="IPR027417">
    <property type="entry name" value="P-loop_NTPase"/>
</dbReference>
<feature type="binding site" evidence="7">
    <location>
        <position position="157"/>
    </location>
    <ligand>
        <name>IMP</name>
        <dbReference type="ChEBI" id="CHEBI:58053"/>
        <note>ligand shared between dimeric partners</note>
    </ligand>
</feature>
<dbReference type="InterPro" id="IPR001114">
    <property type="entry name" value="Adenylosuccinate_synthetase"/>
</dbReference>
<dbReference type="GO" id="GO:0046040">
    <property type="term" value="P:IMP metabolic process"/>
    <property type="evidence" value="ECO:0007669"/>
    <property type="project" value="TreeGrafter"/>
</dbReference>
<dbReference type="GO" id="GO:0005525">
    <property type="term" value="F:GTP binding"/>
    <property type="evidence" value="ECO:0007669"/>
    <property type="project" value="UniProtKB-UniRule"/>
</dbReference>
<evidence type="ECO:0000256" key="4">
    <source>
        <dbReference type="ARBA" id="ARBA00022755"/>
    </source>
</evidence>
<organism evidence="9 10">
    <name type="scientific">Paracoccus homiensis</name>
    <dbReference type="NCBI Taxonomy" id="364199"/>
    <lineage>
        <taxon>Bacteria</taxon>
        <taxon>Pseudomonadati</taxon>
        <taxon>Pseudomonadota</taxon>
        <taxon>Alphaproteobacteria</taxon>
        <taxon>Rhodobacterales</taxon>
        <taxon>Paracoccaceae</taxon>
        <taxon>Paracoccus</taxon>
    </lineage>
</organism>
<evidence type="ECO:0000256" key="1">
    <source>
        <dbReference type="ARBA" id="ARBA00022598"/>
    </source>
</evidence>
<dbReference type="PANTHER" id="PTHR11846:SF0">
    <property type="entry name" value="ADENYLOSUCCINATE SYNTHETASE"/>
    <property type="match status" value="1"/>
</dbReference>
<comment type="similarity">
    <text evidence="7 8">Belongs to the adenylosuccinate synthetase family.</text>
</comment>
<dbReference type="Pfam" id="PF00709">
    <property type="entry name" value="Adenylsucc_synt"/>
    <property type="match status" value="1"/>
</dbReference>
<dbReference type="InterPro" id="IPR042109">
    <property type="entry name" value="Adenylosuccinate_synth_dom1"/>
</dbReference>
<dbReference type="Gene3D" id="3.40.440.10">
    <property type="entry name" value="Adenylosuccinate Synthetase, subunit A, domain 1"/>
    <property type="match status" value="1"/>
</dbReference>
<feature type="binding site" description="in other chain" evidence="7">
    <location>
        <position position="258"/>
    </location>
    <ligand>
        <name>IMP</name>
        <dbReference type="ChEBI" id="CHEBI:58053"/>
        <note>ligand shared between dimeric partners</note>
    </ligand>
</feature>
<comment type="function">
    <text evidence="7">Plays an important role in the de novo pathway of purine nucleotide biosynthesis. Catalyzes the first committed step in the biosynthesis of AMP from IMP.</text>
</comment>
<dbReference type="RefSeq" id="WP_090733619.1">
    <property type="nucleotide sequence ID" value="NZ_FOHO01000004.1"/>
</dbReference>
<comment type="subunit">
    <text evidence="7">Homodimer.</text>
</comment>
<feature type="active site" description="Proton donor" evidence="7">
    <location>
        <position position="49"/>
    </location>
</feature>
<comment type="pathway">
    <text evidence="7 8">Purine metabolism; AMP biosynthesis via de novo pathway; AMP from IMP: step 1/2.</text>
</comment>
<feature type="binding site" evidence="7">
    <location>
        <position position="15"/>
    </location>
    <ligand>
        <name>Mg(2+)</name>
        <dbReference type="ChEBI" id="CHEBI:18420"/>
    </ligand>
</feature>
<evidence type="ECO:0000313" key="10">
    <source>
        <dbReference type="Proteomes" id="UP000199180"/>
    </source>
</evidence>
<keyword evidence="7" id="KW-0963">Cytoplasm</keyword>
<feature type="binding site" description="in other chain" evidence="7">
    <location>
        <position position="243"/>
    </location>
    <ligand>
        <name>IMP</name>
        <dbReference type="ChEBI" id="CHEBI:58053"/>
        <note>ligand shared between dimeric partners</note>
    </ligand>
</feature>
<dbReference type="SMART" id="SM00788">
    <property type="entry name" value="Adenylsucc_synt"/>
    <property type="match status" value="1"/>
</dbReference>
<keyword evidence="3 7" id="KW-0547">Nucleotide-binding</keyword>
<protein>
    <recommendedName>
        <fullName evidence="7 8">Adenylosuccinate synthetase</fullName>
        <shortName evidence="7">AMPSase</shortName>
        <shortName evidence="7">AdSS</shortName>
        <ecNumber evidence="7 8">6.3.4.4</ecNumber>
    </recommendedName>
    <alternativeName>
        <fullName evidence="7">IMP--aspartate ligase</fullName>
    </alternativeName>
</protein>
<reference evidence="9 10" key="1">
    <citation type="submission" date="2016-10" db="EMBL/GenBank/DDBJ databases">
        <authorList>
            <person name="de Groot N.N."/>
        </authorList>
    </citation>
    <scope>NUCLEOTIDE SEQUENCE [LARGE SCALE GENOMIC DNA]</scope>
    <source>
        <strain evidence="9 10">DSM 17862</strain>
    </source>
</reference>
<evidence type="ECO:0000256" key="8">
    <source>
        <dbReference type="RuleBase" id="RU000520"/>
    </source>
</evidence>
<dbReference type="HAMAP" id="MF_00011">
    <property type="entry name" value="Adenylosucc_synth"/>
    <property type="match status" value="1"/>
</dbReference>
<dbReference type="AlphaFoldDB" id="A0A1I0D7M5"/>
<feature type="binding site" description="in other chain" evidence="7">
    <location>
        <begin position="15"/>
        <end position="18"/>
    </location>
    <ligand>
        <name>IMP</name>
        <dbReference type="ChEBI" id="CHEBI:58053"/>
        <note>ligand shared between dimeric partners</note>
    </ligand>
</feature>
<dbReference type="GO" id="GO:0044208">
    <property type="term" value="P:'de novo' AMP biosynthetic process"/>
    <property type="evidence" value="ECO:0007669"/>
    <property type="project" value="UniProtKB-UniRule"/>
</dbReference>
<dbReference type="GO" id="GO:0000287">
    <property type="term" value="F:magnesium ion binding"/>
    <property type="evidence" value="ECO:0007669"/>
    <property type="project" value="UniProtKB-UniRule"/>
</dbReference>
<dbReference type="GO" id="GO:0005737">
    <property type="term" value="C:cytoplasm"/>
    <property type="evidence" value="ECO:0007669"/>
    <property type="project" value="UniProtKB-SubCell"/>
</dbReference>
<dbReference type="EC" id="6.3.4.4" evidence="7 8"/>
<evidence type="ECO:0000256" key="2">
    <source>
        <dbReference type="ARBA" id="ARBA00022723"/>
    </source>
</evidence>
<comment type="caution">
    <text evidence="7">Lacks conserved residue(s) required for the propagation of feature annotation.</text>
</comment>
<dbReference type="STRING" id="364199.SAMN04489858_10439"/>
<evidence type="ECO:0000256" key="6">
    <source>
        <dbReference type="ARBA" id="ARBA00023134"/>
    </source>
</evidence>
<dbReference type="OrthoDB" id="3959406at2"/>
<keyword evidence="4 7" id="KW-0658">Purine biosynthesis</keyword>
<feature type="binding site" evidence="7">
    <location>
        <begin position="14"/>
        <end position="20"/>
    </location>
    <ligand>
        <name>GTP</name>
        <dbReference type="ChEBI" id="CHEBI:37565"/>
    </ligand>
</feature>
<dbReference type="SUPFAM" id="SSF52540">
    <property type="entry name" value="P-loop containing nucleoside triphosphate hydrolases"/>
    <property type="match status" value="1"/>
</dbReference>
<proteinExistence type="inferred from homology"/>
<feature type="binding site" evidence="7">
    <location>
        <begin position="48"/>
        <end position="50"/>
    </location>
    <ligand>
        <name>GTP</name>
        <dbReference type="ChEBI" id="CHEBI:37565"/>
    </ligand>
</feature>
<evidence type="ECO:0000256" key="3">
    <source>
        <dbReference type="ARBA" id="ARBA00022741"/>
    </source>
</evidence>
<feature type="binding site" evidence="7">
    <location>
        <position position="48"/>
    </location>
    <ligand>
        <name>Mg(2+)</name>
        <dbReference type="ChEBI" id="CHEBI:18420"/>
    </ligand>
</feature>
<evidence type="ECO:0000256" key="5">
    <source>
        <dbReference type="ARBA" id="ARBA00022842"/>
    </source>
</evidence>